<reference evidence="7 8" key="1">
    <citation type="journal article" date="2023" name="Plants (Basel)">
        <title>Bridging the Gap: Combining Genomics and Transcriptomics Approaches to Understand Stylosanthes scabra, an Orphan Legume from the Brazilian Caatinga.</title>
        <authorList>
            <person name="Ferreira-Neto J.R.C."/>
            <person name="da Silva M.D."/>
            <person name="Binneck E."/>
            <person name="de Melo N.F."/>
            <person name="da Silva R.H."/>
            <person name="de Melo A.L.T.M."/>
            <person name="Pandolfi V."/>
            <person name="Bustamante F.O."/>
            <person name="Brasileiro-Vidal A.C."/>
            <person name="Benko-Iseppon A.M."/>
        </authorList>
    </citation>
    <scope>NUCLEOTIDE SEQUENCE [LARGE SCALE GENOMIC DNA]</scope>
    <source>
        <tissue evidence="7">Leaves</tissue>
    </source>
</reference>
<dbReference type="Proteomes" id="UP001341840">
    <property type="component" value="Unassembled WGS sequence"/>
</dbReference>
<keyword evidence="4" id="KW-0689">Ribosomal protein</keyword>
<dbReference type="SUPFAM" id="SSF55174">
    <property type="entry name" value="Alpha-L RNA-binding motif"/>
    <property type="match status" value="1"/>
</dbReference>
<evidence type="ECO:0000256" key="5">
    <source>
        <dbReference type="ARBA" id="ARBA00023274"/>
    </source>
</evidence>
<dbReference type="Gene3D" id="3.10.290.10">
    <property type="entry name" value="RNA-binding S4 domain"/>
    <property type="match status" value="1"/>
</dbReference>
<keyword evidence="5" id="KW-0687">Ribonucleoprotein</keyword>
<keyword evidence="2" id="KW-0699">rRNA-binding</keyword>
<evidence type="ECO:0000256" key="1">
    <source>
        <dbReference type="ARBA" id="ARBA00007465"/>
    </source>
</evidence>
<dbReference type="CDD" id="cd00165">
    <property type="entry name" value="S4"/>
    <property type="match status" value="1"/>
</dbReference>
<gene>
    <name evidence="7" type="ORF">PIB30_090400</name>
</gene>
<protein>
    <recommendedName>
        <fullName evidence="6">RNA-binding S4 domain-containing protein</fullName>
    </recommendedName>
</protein>
<dbReference type="PANTHER" id="PTHR11831:SF47">
    <property type="entry name" value="SMALL RIBOSOMAL SUBUNIT PROTEIN US4Y"/>
    <property type="match status" value="1"/>
</dbReference>
<dbReference type="PANTHER" id="PTHR11831">
    <property type="entry name" value="30S 40S RIBOSOMAL PROTEIN"/>
    <property type="match status" value="1"/>
</dbReference>
<name>A0ABU6WUA7_9FABA</name>
<feature type="domain" description="RNA-binding S4" evidence="6">
    <location>
        <begin position="28"/>
        <end position="55"/>
    </location>
</feature>
<dbReference type="PROSITE" id="PS00632">
    <property type="entry name" value="RIBOSOMAL_S4"/>
    <property type="match status" value="1"/>
</dbReference>
<evidence type="ECO:0000259" key="6">
    <source>
        <dbReference type="Pfam" id="PF01479"/>
    </source>
</evidence>
<dbReference type="InterPro" id="IPR036986">
    <property type="entry name" value="S4_RNA-bd_sf"/>
</dbReference>
<dbReference type="InterPro" id="IPR002942">
    <property type="entry name" value="S4_RNA-bd"/>
</dbReference>
<evidence type="ECO:0000313" key="7">
    <source>
        <dbReference type="EMBL" id="MED6188894.1"/>
    </source>
</evidence>
<accession>A0ABU6WUA7</accession>
<evidence type="ECO:0000256" key="3">
    <source>
        <dbReference type="ARBA" id="ARBA00022884"/>
    </source>
</evidence>
<keyword evidence="3" id="KW-0694">RNA-binding</keyword>
<keyword evidence="8" id="KW-1185">Reference proteome</keyword>
<evidence type="ECO:0000313" key="8">
    <source>
        <dbReference type="Proteomes" id="UP001341840"/>
    </source>
</evidence>
<organism evidence="7 8">
    <name type="scientific">Stylosanthes scabra</name>
    <dbReference type="NCBI Taxonomy" id="79078"/>
    <lineage>
        <taxon>Eukaryota</taxon>
        <taxon>Viridiplantae</taxon>
        <taxon>Streptophyta</taxon>
        <taxon>Embryophyta</taxon>
        <taxon>Tracheophyta</taxon>
        <taxon>Spermatophyta</taxon>
        <taxon>Magnoliopsida</taxon>
        <taxon>eudicotyledons</taxon>
        <taxon>Gunneridae</taxon>
        <taxon>Pentapetalae</taxon>
        <taxon>rosids</taxon>
        <taxon>fabids</taxon>
        <taxon>Fabales</taxon>
        <taxon>Fabaceae</taxon>
        <taxon>Papilionoideae</taxon>
        <taxon>50 kb inversion clade</taxon>
        <taxon>dalbergioids sensu lato</taxon>
        <taxon>Dalbergieae</taxon>
        <taxon>Pterocarpus clade</taxon>
        <taxon>Stylosanthes</taxon>
    </lineage>
</organism>
<dbReference type="Pfam" id="PF01479">
    <property type="entry name" value="S4"/>
    <property type="match status" value="1"/>
</dbReference>
<dbReference type="EMBL" id="JASCZI010182986">
    <property type="protein sequence ID" value="MED6188894.1"/>
    <property type="molecule type" value="Genomic_DNA"/>
</dbReference>
<comment type="caution">
    <text evidence="7">The sequence shown here is derived from an EMBL/GenBank/DDBJ whole genome shotgun (WGS) entry which is preliminary data.</text>
</comment>
<dbReference type="InterPro" id="IPR018079">
    <property type="entry name" value="Ribosomal_uS4_CS"/>
</dbReference>
<evidence type="ECO:0000256" key="4">
    <source>
        <dbReference type="ARBA" id="ARBA00022980"/>
    </source>
</evidence>
<evidence type="ECO:0000256" key="2">
    <source>
        <dbReference type="ARBA" id="ARBA00022730"/>
    </source>
</evidence>
<sequence>MFCYGLLDETQNKLDYVLALTVEHFLERRLLTLIFKSGMAKSIHHAKVLIRQRHISYCFQRKSLDIEDTLFGCQVSNLQVAEHMAVMAKNPDLSYCKIVEHNTLWMEEKKNCLCNEGL</sequence>
<proteinExistence type="inferred from homology"/>
<dbReference type="InterPro" id="IPR022801">
    <property type="entry name" value="Ribosomal_uS4"/>
</dbReference>
<comment type="similarity">
    <text evidence="1">Belongs to the universal ribosomal protein uS4 family.</text>
</comment>